<dbReference type="GeneID" id="7049190"/>
<proteinExistence type="predicted"/>
<reference evidence="2 4" key="1">
    <citation type="journal article" date="2011" name="Science">
        <title>Comparative functional genomics of the fission yeasts.</title>
        <authorList>
            <person name="Rhind N."/>
            <person name="Chen Z."/>
            <person name="Yassour M."/>
            <person name="Thompson D.A."/>
            <person name="Haas B.J."/>
            <person name="Habib N."/>
            <person name="Wapinski I."/>
            <person name="Roy S."/>
            <person name="Lin M.F."/>
            <person name="Heiman D.I."/>
            <person name="Young S.K."/>
            <person name="Furuya K."/>
            <person name="Guo Y."/>
            <person name="Pidoux A."/>
            <person name="Chen H.M."/>
            <person name="Robbertse B."/>
            <person name="Goldberg J.M."/>
            <person name="Aoki K."/>
            <person name="Bayne E.H."/>
            <person name="Berlin A.M."/>
            <person name="Desjardins C.A."/>
            <person name="Dobbs E."/>
            <person name="Dukaj L."/>
            <person name="Fan L."/>
            <person name="FitzGerald M.G."/>
            <person name="French C."/>
            <person name="Gujja S."/>
            <person name="Hansen K."/>
            <person name="Keifenheim D."/>
            <person name="Levin J.Z."/>
            <person name="Mosher R.A."/>
            <person name="Mueller C.A."/>
            <person name="Pfiffner J."/>
            <person name="Priest M."/>
            <person name="Russ C."/>
            <person name="Smialowska A."/>
            <person name="Swoboda P."/>
            <person name="Sykes S.M."/>
            <person name="Vaughn M."/>
            <person name="Vengrova S."/>
            <person name="Yoder R."/>
            <person name="Zeng Q."/>
            <person name="Allshire R."/>
            <person name="Baulcombe D."/>
            <person name="Birren B.W."/>
            <person name="Brown W."/>
            <person name="Ekwall K."/>
            <person name="Kellis M."/>
            <person name="Leatherwood J."/>
            <person name="Levin H."/>
            <person name="Margalit H."/>
            <person name="Martienssen R."/>
            <person name="Nieduszynski C.A."/>
            <person name="Spatafora J.W."/>
            <person name="Friedman N."/>
            <person name="Dalgaard J.Z."/>
            <person name="Baumann P."/>
            <person name="Niki H."/>
            <person name="Regev A."/>
            <person name="Nusbaum C."/>
        </authorList>
    </citation>
    <scope>NUCLEOTIDE SEQUENCE [LARGE SCALE GENOMIC DNA]</scope>
    <source>
        <strain evidence="4">yFS275 / FY16936</strain>
    </source>
</reference>
<keyword evidence="4" id="KW-1185">Reference proteome</keyword>
<dbReference type="STRING" id="402676.B6K2H4"/>
<sequence length="319" mass="34203">MEPKWIMRWQKPKFVGDEMRHKMNRAEQKLTGRGKTNYRSSSPYEGNDYGNDSYSNQSGNGLSDYSSRNSGVEETGYTTQGYNGISSPRNTNTYQSQSGRDTLGTAGDNSQSRTRSTSQPKSHSKMFGADDYGNSDNTYGTTSGGFESGRYSSNTGNTGADADTGAYGSSGYGYDNSNASGARKYTGNDESNYGTSGQGYGSSRTNQTASYGNQQSTGYGADVAGQKPYGTGHTGASQYATSAVGRDRVPTGSGSYTQDSSNIHSGQYGTHGSNYAGAEEHTASFTDRMKGSMEKMMGKVSNNPERIQKGEDLKHGRKF</sequence>
<dbReference type="EMBL" id="KE651166">
    <property type="protein sequence ID" value="EEB07355.1"/>
    <property type="molecule type" value="Genomic_DNA"/>
</dbReference>
<feature type="compositionally biased region" description="Basic and acidic residues" evidence="1">
    <location>
        <begin position="278"/>
        <end position="297"/>
    </location>
</feature>
<evidence type="ECO:0000256" key="1">
    <source>
        <dbReference type="SAM" id="MobiDB-lite"/>
    </source>
</evidence>
<accession>B6K2H4</accession>
<feature type="compositionally biased region" description="Basic and acidic residues" evidence="1">
    <location>
        <begin position="14"/>
        <end position="30"/>
    </location>
</feature>
<dbReference type="VEuPathDB" id="FungiDB:SJAG_02442"/>
<feature type="compositionally biased region" description="Polar residues" evidence="1">
    <location>
        <begin position="252"/>
        <end position="273"/>
    </location>
</feature>
<dbReference type="Proteomes" id="UP000001744">
    <property type="component" value="Unassembled WGS sequence"/>
</dbReference>
<feature type="region of interest" description="Disordered" evidence="1">
    <location>
        <begin position="183"/>
        <end position="319"/>
    </location>
</feature>
<protein>
    <submittedName>
        <fullName evidence="2">Uncharacterized protein</fullName>
    </submittedName>
</protein>
<feature type="compositionally biased region" description="Polar residues" evidence="1">
    <location>
        <begin position="37"/>
        <end position="100"/>
    </location>
</feature>
<dbReference type="AlphaFoldDB" id="B6K2H4"/>
<dbReference type="OrthoDB" id="3170343at2759"/>
<feature type="compositionally biased region" description="Basic and acidic residues" evidence="1">
    <location>
        <begin position="306"/>
        <end position="319"/>
    </location>
</feature>
<evidence type="ECO:0000313" key="4">
    <source>
        <dbReference type="Proteomes" id="UP000001744"/>
    </source>
</evidence>
<dbReference type="HOGENOM" id="CLU_871987_0_0_1"/>
<feature type="compositionally biased region" description="Polar residues" evidence="1">
    <location>
        <begin position="188"/>
        <end position="218"/>
    </location>
</feature>
<organism evidence="2 4">
    <name type="scientific">Schizosaccharomyces japonicus (strain yFS275 / FY16936)</name>
    <name type="common">Fission yeast</name>
    <dbReference type="NCBI Taxonomy" id="402676"/>
    <lineage>
        <taxon>Eukaryota</taxon>
        <taxon>Fungi</taxon>
        <taxon>Dikarya</taxon>
        <taxon>Ascomycota</taxon>
        <taxon>Taphrinomycotina</taxon>
        <taxon>Schizosaccharomycetes</taxon>
        <taxon>Schizosaccharomycetales</taxon>
        <taxon>Schizosaccharomycetaceae</taxon>
        <taxon>Schizosaccharomyces</taxon>
    </lineage>
</organism>
<feature type="region of interest" description="Disordered" evidence="1">
    <location>
        <begin position="1"/>
        <end position="144"/>
    </location>
</feature>
<name>B6K2H4_SCHJY</name>
<evidence type="ECO:0000313" key="2">
    <source>
        <dbReference type="EMBL" id="EEB07355.1"/>
    </source>
</evidence>
<dbReference type="RefSeq" id="XP_002173648.1">
    <property type="nucleotide sequence ID" value="XM_002173612.1"/>
</dbReference>
<evidence type="ECO:0000313" key="3">
    <source>
        <dbReference type="JaponicusDB" id="SJAG_02442"/>
    </source>
</evidence>
<dbReference type="JaponicusDB" id="SJAG_02442">
    <property type="gene designation" value="ddr48"/>
</dbReference>
<dbReference type="OMA" id="SRAANDM"/>
<feature type="compositionally biased region" description="Polar residues" evidence="1">
    <location>
        <begin position="107"/>
        <end position="121"/>
    </location>
</feature>
<gene>
    <name evidence="3" type="primary">ddr48</name>
    <name evidence="2" type="ORF">SJAG_02442</name>
</gene>